<reference evidence="5 6" key="1">
    <citation type="submission" date="2019-02" db="EMBL/GenBank/DDBJ databases">
        <title>Deep-cultivation of Planctomycetes and their phenomic and genomic characterization uncovers novel biology.</title>
        <authorList>
            <person name="Wiegand S."/>
            <person name="Jogler M."/>
            <person name="Boedeker C."/>
            <person name="Pinto D."/>
            <person name="Vollmers J."/>
            <person name="Rivas-Marin E."/>
            <person name="Kohn T."/>
            <person name="Peeters S.H."/>
            <person name="Heuer A."/>
            <person name="Rast P."/>
            <person name="Oberbeckmann S."/>
            <person name="Bunk B."/>
            <person name="Jeske O."/>
            <person name="Meyerdierks A."/>
            <person name="Storesund J.E."/>
            <person name="Kallscheuer N."/>
            <person name="Luecker S."/>
            <person name="Lage O.M."/>
            <person name="Pohl T."/>
            <person name="Merkel B.J."/>
            <person name="Hornburger P."/>
            <person name="Mueller R.-W."/>
            <person name="Bruemmer F."/>
            <person name="Labrenz M."/>
            <person name="Spormann A.M."/>
            <person name="Op Den Camp H."/>
            <person name="Overmann J."/>
            <person name="Amann R."/>
            <person name="Jetten M.S.M."/>
            <person name="Mascher T."/>
            <person name="Medema M.H."/>
            <person name="Devos D.P."/>
            <person name="Kaster A.-K."/>
            <person name="Ovreas L."/>
            <person name="Rohde M."/>
            <person name="Galperin M.Y."/>
            <person name="Jogler C."/>
        </authorList>
    </citation>
    <scope>NUCLEOTIDE SEQUENCE [LARGE SCALE GENOMIC DNA]</scope>
    <source>
        <strain evidence="5 6">Enr8</strain>
    </source>
</reference>
<dbReference type="Pfam" id="PF12802">
    <property type="entry name" value="MarR_2"/>
    <property type="match status" value="1"/>
</dbReference>
<dbReference type="PROSITE" id="PS01117">
    <property type="entry name" value="HTH_MARR_1"/>
    <property type="match status" value="1"/>
</dbReference>
<dbReference type="InterPro" id="IPR036388">
    <property type="entry name" value="WH-like_DNA-bd_sf"/>
</dbReference>
<accession>A0A5C5V103</accession>
<keyword evidence="6" id="KW-1185">Reference proteome</keyword>
<name>A0A5C5V103_9BACT</name>
<dbReference type="PANTHER" id="PTHR33164:SF101">
    <property type="entry name" value="TRANSCRIPTIONAL REPRESSOR MPRA"/>
    <property type="match status" value="1"/>
</dbReference>
<dbReference type="GO" id="GO:0003677">
    <property type="term" value="F:DNA binding"/>
    <property type="evidence" value="ECO:0007669"/>
    <property type="project" value="UniProtKB-KW"/>
</dbReference>
<gene>
    <name evidence="5" type="primary">yusO_1</name>
    <name evidence="5" type="ORF">Enr8_39970</name>
</gene>
<proteinExistence type="predicted"/>
<dbReference type="GO" id="GO:0006950">
    <property type="term" value="P:response to stress"/>
    <property type="evidence" value="ECO:0007669"/>
    <property type="project" value="TreeGrafter"/>
</dbReference>
<organism evidence="5 6">
    <name type="scientific">Blastopirellula retiformator</name>
    <dbReference type="NCBI Taxonomy" id="2527970"/>
    <lineage>
        <taxon>Bacteria</taxon>
        <taxon>Pseudomonadati</taxon>
        <taxon>Planctomycetota</taxon>
        <taxon>Planctomycetia</taxon>
        <taxon>Pirellulales</taxon>
        <taxon>Pirellulaceae</taxon>
        <taxon>Blastopirellula</taxon>
    </lineage>
</organism>
<dbReference type="PANTHER" id="PTHR33164">
    <property type="entry name" value="TRANSCRIPTIONAL REGULATOR, MARR FAMILY"/>
    <property type="match status" value="1"/>
</dbReference>
<dbReference type="PRINTS" id="PR00598">
    <property type="entry name" value="HTHMARR"/>
</dbReference>
<dbReference type="InterPro" id="IPR036390">
    <property type="entry name" value="WH_DNA-bd_sf"/>
</dbReference>
<evidence type="ECO:0000256" key="3">
    <source>
        <dbReference type="ARBA" id="ARBA00023163"/>
    </source>
</evidence>
<dbReference type="Proteomes" id="UP000318878">
    <property type="component" value="Unassembled WGS sequence"/>
</dbReference>
<evidence type="ECO:0000313" key="5">
    <source>
        <dbReference type="EMBL" id="TWT32071.1"/>
    </source>
</evidence>
<dbReference type="SMART" id="SM00347">
    <property type="entry name" value="HTH_MARR"/>
    <property type="match status" value="1"/>
</dbReference>
<keyword evidence="3" id="KW-0804">Transcription</keyword>
<protein>
    <submittedName>
        <fullName evidence="5">Putative HTH-type transcriptional regulator YusO</fullName>
    </submittedName>
</protein>
<dbReference type="EMBL" id="SJPF01000004">
    <property type="protein sequence ID" value="TWT32071.1"/>
    <property type="molecule type" value="Genomic_DNA"/>
</dbReference>
<dbReference type="GO" id="GO:0003700">
    <property type="term" value="F:DNA-binding transcription factor activity"/>
    <property type="evidence" value="ECO:0007669"/>
    <property type="project" value="InterPro"/>
</dbReference>
<dbReference type="AlphaFoldDB" id="A0A5C5V103"/>
<evidence type="ECO:0000259" key="4">
    <source>
        <dbReference type="PROSITE" id="PS50995"/>
    </source>
</evidence>
<comment type="caution">
    <text evidence="5">The sequence shown here is derived from an EMBL/GenBank/DDBJ whole genome shotgun (WGS) entry which is preliminary data.</text>
</comment>
<dbReference type="InterPro" id="IPR023187">
    <property type="entry name" value="Tscrpt_reg_MarR-type_CS"/>
</dbReference>
<dbReference type="InterPro" id="IPR000835">
    <property type="entry name" value="HTH_MarR-typ"/>
</dbReference>
<dbReference type="Gene3D" id="1.10.10.10">
    <property type="entry name" value="Winged helix-like DNA-binding domain superfamily/Winged helix DNA-binding domain"/>
    <property type="match status" value="1"/>
</dbReference>
<dbReference type="RefSeq" id="WP_146434742.1">
    <property type="nucleotide sequence ID" value="NZ_SJPF01000004.1"/>
</dbReference>
<keyword evidence="1" id="KW-0805">Transcription regulation</keyword>
<feature type="domain" description="HTH marR-type" evidence="4">
    <location>
        <begin position="1"/>
        <end position="150"/>
    </location>
</feature>
<dbReference type="InterPro" id="IPR039422">
    <property type="entry name" value="MarR/SlyA-like"/>
</dbReference>
<dbReference type="OrthoDB" id="763883at2"/>
<keyword evidence="2" id="KW-0238">DNA-binding</keyword>
<evidence type="ECO:0000256" key="2">
    <source>
        <dbReference type="ARBA" id="ARBA00023125"/>
    </source>
</evidence>
<evidence type="ECO:0000313" key="6">
    <source>
        <dbReference type="Proteomes" id="UP000318878"/>
    </source>
</evidence>
<sequence length="154" mass="17251">MSLARFLRRENDFGAPLQEMFFTTIYTADQFENQLTAFLKPFGLTACQYDILAILKDAGGRLPTGEINVRLVKQTSALGAYVDRLVKAGLVARERGDEDRRQVLVVLTDEGESTLNRIHVSLTNWEELLIGHLTQSEADSASKILRKAAKPMPR</sequence>
<evidence type="ECO:0000256" key="1">
    <source>
        <dbReference type="ARBA" id="ARBA00023015"/>
    </source>
</evidence>
<dbReference type="PROSITE" id="PS50995">
    <property type="entry name" value="HTH_MARR_2"/>
    <property type="match status" value="1"/>
</dbReference>
<dbReference type="SUPFAM" id="SSF46785">
    <property type="entry name" value="Winged helix' DNA-binding domain"/>
    <property type="match status" value="1"/>
</dbReference>